<dbReference type="PROSITE" id="PS50932">
    <property type="entry name" value="HTH_LACI_2"/>
    <property type="match status" value="1"/>
</dbReference>
<keyword evidence="3" id="KW-0804">Transcription</keyword>
<organism evidence="5 6">
    <name type="scientific">Rubricoccus marinus</name>
    <dbReference type="NCBI Taxonomy" id="716817"/>
    <lineage>
        <taxon>Bacteria</taxon>
        <taxon>Pseudomonadati</taxon>
        <taxon>Rhodothermota</taxon>
        <taxon>Rhodothermia</taxon>
        <taxon>Rhodothermales</taxon>
        <taxon>Rubricoccaceae</taxon>
        <taxon>Rubricoccus</taxon>
    </lineage>
</organism>
<dbReference type="Proteomes" id="UP000216446">
    <property type="component" value="Unassembled WGS sequence"/>
</dbReference>
<dbReference type="CDD" id="cd06267">
    <property type="entry name" value="PBP1_LacI_sugar_binding-like"/>
    <property type="match status" value="1"/>
</dbReference>
<dbReference type="RefSeq" id="WP_179271156.1">
    <property type="nucleotide sequence ID" value="NZ_MQWB01000001.1"/>
</dbReference>
<evidence type="ECO:0000256" key="3">
    <source>
        <dbReference type="ARBA" id="ARBA00023163"/>
    </source>
</evidence>
<dbReference type="InterPro" id="IPR000843">
    <property type="entry name" value="HTH_LacI"/>
</dbReference>
<protein>
    <recommendedName>
        <fullName evidence="4">HTH lacI-type domain-containing protein</fullName>
    </recommendedName>
</protein>
<gene>
    <name evidence="5" type="ORF">BSZ36_11510</name>
</gene>
<dbReference type="InParanoid" id="A0A259U3W9"/>
<dbReference type="PANTHER" id="PTHR30146:SF109">
    <property type="entry name" value="HTH-TYPE TRANSCRIPTIONAL REGULATOR GALS"/>
    <property type="match status" value="1"/>
</dbReference>
<sequence>MRVTIRDVARQAGVSISTVSRVLNDTCAVNEEKRRLVIDAAETLGYTPNPAARSLLSKQTGGLGVLLPFMSGEFFSELLNGLDEAAQENDLFLLVSTSHRRPAEFQKAMQALDKRVDGLIVMAPELDASGTASILKTETPVVLINTYAEGVTADVFNFDNFEGARALTRHLLDVGHRRIALIQGPLHSGDARQRADGYRAAMAGAGAEPLAVAGGYTREAGAEAAQALAGLDPLPTAVIAANDYCAMGVISALRDLGISIPDKIAVAGFDGLASAQYTFPPLTTVRVPIAEIGARAVYRLVERLRGDASPLQQHTVPVEVIVRESTARLSPA</sequence>
<dbReference type="InterPro" id="IPR028082">
    <property type="entry name" value="Peripla_BP_I"/>
</dbReference>
<proteinExistence type="predicted"/>
<dbReference type="EMBL" id="MQWB01000001">
    <property type="protein sequence ID" value="OZC04706.1"/>
    <property type="molecule type" value="Genomic_DNA"/>
</dbReference>
<evidence type="ECO:0000256" key="2">
    <source>
        <dbReference type="ARBA" id="ARBA00023125"/>
    </source>
</evidence>
<dbReference type="AlphaFoldDB" id="A0A259U3W9"/>
<dbReference type="CDD" id="cd01392">
    <property type="entry name" value="HTH_LacI"/>
    <property type="match status" value="1"/>
</dbReference>
<dbReference type="InterPro" id="IPR010982">
    <property type="entry name" value="Lambda_DNA-bd_dom_sf"/>
</dbReference>
<comment type="caution">
    <text evidence="5">The sequence shown here is derived from an EMBL/GenBank/DDBJ whole genome shotgun (WGS) entry which is preliminary data.</text>
</comment>
<dbReference type="PROSITE" id="PS00356">
    <property type="entry name" value="HTH_LACI_1"/>
    <property type="match status" value="1"/>
</dbReference>
<dbReference type="SUPFAM" id="SSF47413">
    <property type="entry name" value="lambda repressor-like DNA-binding domains"/>
    <property type="match status" value="1"/>
</dbReference>
<dbReference type="SMART" id="SM00354">
    <property type="entry name" value="HTH_LACI"/>
    <property type="match status" value="1"/>
</dbReference>
<dbReference type="Pfam" id="PF00356">
    <property type="entry name" value="LacI"/>
    <property type="match status" value="1"/>
</dbReference>
<dbReference type="PANTHER" id="PTHR30146">
    <property type="entry name" value="LACI-RELATED TRANSCRIPTIONAL REPRESSOR"/>
    <property type="match status" value="1"/>
</dbReference>
<dbReference type="SUPFAM" id="SSF53822">
    <property type="entry name" value="Periplasmic binding protein-like I"/>
    <property type="match status" value="1"/>
</dbReference>
<feature type="domain" description="HTH lacI-type" evidence="4">
    <location>
        <begin position="3"/>
        <end position="57"/>
    </location>
</feature>
<dbReference type="PRINTS" id="PR00036">
    <property type="entry name" value="HTHLACI"/>
</dbReference>
<dbReference type="Gene3D" id="1.10.260.40">
    <property type="entry name" value="lambda repressor-like DNA-binding domains"/>
    <property type="match status" value="1"/>
</dbReference>
<evidence type="ECO:0000259" key="4">
    <source>
        <dbReference type="PROSITE" id="PS50932"/>
    </source>
</evidence>
<keyword evidence="1" id="KW-0805">Transcription regulation</keyword>
<name>A0A259U3W9_9BACT</name>
<reference evidence="5 6" key="1">
    <citation type="submission" date="2016-11" db="EMBL/GenBank/DDBJ databases">
        <title>Study of marine rhodopsin-containing bacteria.</title>
        <authorList>
            <person name="Yoshizawa S."/>
            <person name="Kumagai Y."/>
            <person name="Kogure K."/>
        </authorList>
    </citation>
    <scope>NUCLEOTIDE SEQUENCE [LARGE SCALE GENOMIC DNA]</scope>
    <source>
        <strain evidence="5 6">SG-29</strain>
    </source>
</reference>
<dbReference type="GO" id="GO:0003700">
    <property type="term" value="F:DNA-binding transcription factor activity"/>
    <property type="evidence" value="ECO:0007669"/>
    <property type="project" value="TreeGrafter"/>
</dbReference>
<dbReference type="Pfam" id="PF13377">
    <property type="entry name" value="Peripla_BP_3"/>
    <property type="match status" value="1"/>
</dbReference>
<evidence type="ECO:0000313" key="6">
    <source>
        <dbReference type="Proteomes" id="UP000216446"/>
    </source>
</evidence>
<evidence type="ECO:0000256" key="1">
    <source>
        <dbReference type="ARBA" id="ARBA00023015"/>
    </source>
</evidence>
<dbReference type="InterPro" id="IPR046335">
    <property type="entry name" value="LacI/GalR-like_sensor"/>
</dbReference>
<accession>A0A259U3W9</accession>
<dbReference type="Gene3D" id="3.40.50.2300">
    <property type="match status" value="2"/>
</dbReference>
<dbReference type="GO" id="GO:0000976">
    <property type="term" value="F:transcription cis-regulatory region binding"/>
    <property type="evidence" value="ECO:0007669"/>
    <property type="project" value="TreeGrafter"/>
</dbReference>
<keyword evidence="6" id="KW-1185">Reference proteome</keyword>
<keyword evidence="2" id="KW-0238">DNA-binding</keyword>
<dbReference type="FunCoup" id="A0A259U3W9">
    <property type="interactions" value="88"/>
</dbReference>
<evidence type="ECO:0000313" key="5">
    <source>
        <dbReference type="EMBL" id="OZC04706.1"/>
    </source>
</evidence>